<name>A0A917UFB3_9ACTN</name>
<feature type="transmembrane region" description="Helical" evidence="1">
    <location>
        <begin position="145"/>
        <end position="166"/>
    </location>
</feature>
<gene>
    <name evidence="2" type="ORF">GCM10007977_099610</name>
</gene>
<protein>
    <submittedName>
        <fullName evidence="2">Uncharacterized protein</fullName>
    </submittedName>
</protein>
<keyword evidence="1" id="KW-0472">Membrane</keyword>
<reference evidence="2" key="1">
    <citation type="journal article" date="2014" name="Int. J. Syst. Evol. Microbiol.">
        <title>Complete genome sequence of Corynebacterium casei LMG S-19264T (=DSM 44701T), isolated from a smear-ripened cheese.</title>
        <authorList>
            <consortium name="US DOE Joint Genome Institute (JGI-PGF)"/>
            <person name="Walter F."/>
            <person name="Albersmeier A."/>
            <person name="Kalinowski J."/>
            <person name="Ruckert C."/>
        </authorList>
    </citation>
    <scope>NUCLEOTIDE SEQUENCE</scope>
    <source>
        <strain evidence="2">JCM 19831</strain>
    </source>
</reference>
<evidence type="ECO:0000313" key="2">
    <source>
        <dbReference type="EMBL" id="GGM82211.1"/>
    </source>
</evidence>
<keyword evidence="3" id="KW-1185">Reference proteome</keyword>
<dbReference type="Proteomes" id="UP000642070">
    <property type="component" value="Unassembled WGS sequence"/>
</dbReference>
<proteinExistence type="predicted"/>
<evidence type="ECO:0000256" key="1">
    <source>
        <dbReference type="SAM" id="Phobius"/>
    </source>
</evidence>
<keyword evidence="1" id="KW-1133">Transmembrane helix</keyword>
<dbReference type="EMBL" id="BMPI01000089">
    <property type="protein sequence ID" value="GGM82211.1"/>
    <property type="molecule type" value="Genomic_DNA"/>
</dbReference>
<feature type="transmembrane region" description="Helical" evidence="1">
    <location>
        <begin position="12"/>
        <end position="37"/>
    </location>
</feature>
<keyword evidence="1" id="KW-0812">Transmembrane</keyword>
<dbReference type="AlphaFoldDB" id="A0A917UFB3"/>
<evidence type="ECO:0000313" key="3">
    <source>
        <dbReference type="Proteomes" id="UP000642070"/>
    </source>
</evidence>
<dbReference type="RefSeq" id="WP_190257114.1">
    <property type="nucleotide sequence ID" value="NZ_BMPI01000089.1"/>
</dbReference>
<sequence length="262" mass="28544">MRKVFAIEHMRIFLTITFVFVPIIVGAMWLGGVFVITGDGGYEDPDADLYISAAMLTALVLMIGLMLVLIRFLLWPKRYIDDMDRLAAGESWAQWSYDEAEWKAANKVEAARLRRSLSAARIALGIAAVLLIIGLLLGFEDGQTFIFVGGIMIVGVGAMMLIVWLSGAGTFARDGRTGQMSISELGVLRRPGGYSAFAPTGPLKSVEFVAGRPARVVFTTIQSGRYGARTDYQAADILVPKGREDEARALVARFNSEVLKAS</sequence>
<reference evidence="2" key="2">
    <citation type="submission" date="2020-09" db="EMBL/GenBank/DDBJ databases">
        <authorList>
            <person name="Sun Q."/>
            <person name="Ohkuma M."/>
        </authorList>
    </citation>
    <scope>NUCLEOTIDE SEQUENCE</scope>
    <source>
        <strain evidence="2">JCM 19831</strain>
    </source>
</reference>
<accession>A0A917UFB3</accession>
<feature type="transmembrane region" description="Helical" evidence="1">
    <location>
        <begin position="49"/>
        <end position="74"/>
    </location>
</feature>
<feature type="transmembrane region" description="Helical" evidence="1">
    <location>
        <begin position="122"/>
        <end position="139"/>
    </location>
</feature>
<comment type="caution">
    <text evidence="2">The sequence shown here is derived from an EMBL/GenBank/DDBJ whole genome shotgun (WGS) entry which is preliminary data.</text>
</comment>
<organism evidence="2 3">
    <name type="scientific">Dactylosporangium sucinum</name>
    <dbReference type="NCBI Taxonomy" id="1424081"/>
    <lineage>
        <taxon>Bacteria</taxon>
        <taxon>Bacillati</taxon>
        <taxon>Actinomycetota</taxon>
        <taxon>Actinomycetes</taxon>
        <taxon>Micromonosporales</taxon>
        <taxon>Micromonosporaceae</taxon>
        <taxon>Dactylosporangium</taxon>
    </lineage>
</organism>